<feature type="region of interest" description="Disordered" evidence="1">
    <location>
        <begin position="352"/>
        <end position="419"/>
    </location>
</feature>
<sequence>MDFVILKVNGRDVSQSTHEEAMEAFLQAQEPITVEEVLLQRSSANERLGLTLCYETDAEDGQTDIFIDDIHPEGLAASDGRLKLGDQIIQINGEDIKTKVQAQEIFLHSQGDISLLVARPPIHYQAGSSSANGDDFVFNDENLNEEENGRNVDSLTTNPRVSTESGDNSLLHLKNNEEYITSLSSNGSTSYHPGDTHLKVRQGSSSSRDSGHADLNTSKSSSSTSSSRTGDSAMSPSKDAVISKSAQGRNPEDSLEDENEEVMNIDKELYYVDKKLKDIRLDCEAMTANNNGRIYLQQQHSFHHLESLNEPIYETIPEMSENEEVYCLPVDSLKKMQSSPKRASFNINNSQHHQLKAKHLPLNHPQQKSRSRSKSSDSKYQGVNRLIRSTSLNKYDKNKNPTENGFEGEREDGNRSAKIKEVEQWLKSTCDEHGFQSTPTISTKGPSKPPPSRSISSHQGLTLQLSNQTGSMLSLVKKAPEKKKTNRVNMPAKMPLKGTMPRPLNLNPPTPTIPLPNDIMYTNLENLHDTMRLQQEILLKNNVVNRRSSPVFQAPPPPPNSADTNENSWEWKVKIRPDGTRYVTRRPARNRLLKERAQKLAEERCSGLTTDDDNMSELKVGKYWSKEERKHHSEQAKERRRKQLALIQAKNNLQQQQQPKQQHQQQHQYQQQHHPDHQKQTHASSVDNDSPGLCPGSTISPKGLTHLSQHLCQPQPKQQPPPHPNENSPPRAQSLDPVLLSVTTV</sequence>
<organism evidence="3 4">
    <name type="scientific">Tigriopus californicus</name>
    <name type="common">Marine copepod</name>
    <dbReference type="NCBI Taxonomy" id="6832"/>
    <lineage>
        <taxon>Eukaryota</taxon>
        <taxon>Metazoa</taxon>
        <taxon>Ecdysozoa</taxon>
        <taxon>Arthropoda</taxon>
        <taxon>Crustacea</taxon>
        <taxon>Multicrustacea</taxon>
        <taxon>Hexanauplia</taxon>
        <taxon>Copepoda</taxon>
        <taxon>Harpacticoida</taxon>
        <taxon>Harpacticidae</taxon>
        <taxon>Tigriopus</taxon>
    </lineage>
</organism>
<protein>
    <recommendedName>
        <fullName evidence="2">PDZ domain-containing protein</fullName>
    </recommendedName>
</protein>
<name>A0A553NXR2_TIGCA</name>
<dbReference type="SMART" id="SM00228">
    <property type="entry name" value="PDZ"/>
    <property type="match status" value="1"/>
</dbReference>
<dbReference type="Gene3D" id="2.30.42.10">
    <property type="match status" value="1"/>
</dbReference>
<comment type="caution">
    <text evidence="3">The sequence shown here is derived from an EMBL/GenBank/DDBJ whole genome shotgun (WGS) entry which is preliminary data.</text>
</comment>
<feature type="region of interest" description="Disordered" evidence="1">
    <location>
        <begin position="431"/>
        <end position="459"/>
    </location>
</feature>
<dbReference type="CDD" id="cd06716">
    <property type="entry name" value="PDZ2-PDZRN4-like"/>
    <property type="match status" value="1"/>
</dbReference>
<accession>A0A553NXR2</accession>
<evidence type="ECO:0000259" key="2">
    <source>
        <dbReference type="PROSITE" id="PS50106"/>
    </source>
</evidence>
<dbReference type="AlphaFoldDB" id="A0A553NXR2"/>
<dbReference type="PROSITE" id="PS50106">
    <property type="entry name" value="PDZ"/>
    <property type="match status" value="1"/>
</dbReference>
<dbReference type="Pfam" id="PF00595">
    <property type="entry name" value="PDZ"/>
    <property type="match status" value="1"/>
</dbReference>
<feature type="region of interest" description="Disordered" evidence="1">
    <location>
        <begin position="492"/>
        <end position="511"/>
    </location>
</feature>
<feature type="compositionally biased region" description="Low complexity" evidence="1">
    <location>
        <begin position="654"/>
        <end position="672"/>
    </location>
</feature>
<evidence type="ECO:0000313" key="3">
    <source>
        <dbReference type="EMBL" id="TRY70225.1"/>
    </source>
</evidence>
<dbReference type="SUPFAM" id="SSF50156">
    <property type="entry name" value="PDZ domain-like"/>
    <property type="match status" value="1"/>
</dbReference>
<dbReference type="PANTHER" id="PTHR15545">
    <property type="entry name" value="PDZ DOMAIN CONTAINING RING FINGER PROTEIN 3, 4"/>
    <property type="match status" value="1"/>
</dbReference>
<dbReference type="EMBL" id="VCGU01000009">
    <property type="protein sequence ID" value="TRY70225.1"/>
    <property type="molecule type" value="Genomic_DNA"/>
</dbReference>
<feature type="compositionally biased region" description="Low complexity" evidence="1">
    <location>
        <begin position="217"/>
        <end position="235"/>
    </location>
</feature>
<feature type="compositionally biased region" description="Polar residues" evidence="1">
    <location>
        <begin position="151"/>
        <end position="168"/>
    </location>
</feature>
<feature type="compositionally biased region" description="Basic residues" evidence="1">
    <location>
        <begin position="353"/>
        <end position="373"/>
    </location>
</feature>
<feature type="region of interest" description="Disordered" evidence="1">
    <location>
        <begin position="144"/>
        <end position="172"/>
    </location>
</feature>
<feature type="domain" description="PDZ" evidence="2">
    <location>
        <begin position="36"/>
        <end position="121"/>
    </location>
</feature>
<proteinExistence type="predicted"/>
<feature type="region of interest" description="Disordered" evidence="1">
    <location>
        <begin position="651"/>
        <end position="745"/>
    </location>
</feature>
<dbReference type="PANTHER" id="PTHR15545:SF8">
    <property type="entry name" value="SLO-INTERACTING PROTEIN 1"/>
    <property type="match status" value="1"/>
</dbReference>
<dbReference type="OMA" id="VWSETEH"/>
<dbReference type="InterPro" id="IPR001478">
    <property type="entry name" value="PDZ"/>
</dbReference>
<evidence type="ECO:0000313" key="4">
    <source>
        <dbReference type="Proteomes" id="UP000318571"/>
    </source>
</evidence>
<dbReference type="InterPro" id="IPR036034">
    <property type="entry name" value="PDZ_sf"/>
</dbReference>
<evidence type="ECO:0000256" key="1">
    <source>
        <dbReference type="SAM" id="MobiDB-lite"/>
    </source>
</evidence>
<feature type="region of interest" description="Disordered" evidence="1">
    <location>
        <begin position="184"/>
        <end position="261"/>
    </location>
</feature>
<dbReference type="InterPro" id="IPR051971">
    <property type="entry name" value="E3_ubiquitin-PDZ_ligase"/>
</dbReference>
<gene>
    <name evidence="3" type="ORF">TCAL_04824</name>
</gene>
<feature type="compositionally biased region" description="Low complexity" evidence="1">
    <location>
        <begin position="437"/>
        <end position="446"/>
    </location>
</feature>
<dbReference type="Proteomes" id="UP000318571">
    <property type="component" value="Chromosome 9"/>
</dbReference>
<feature type="compositionally biased region" description="Basic and acidic residues" evidence="1">
    <location>
        <begin position="407"/>
        <end position="419"/>
    </location>
</feature>
<reference evidence="3 4" key="1">
    <citation type="journal article" date="2018" name="Nat. Ecol. Evol.">
        <title>Genomic signatures of mitonuclear coevolution across populations of Tigriopus californicus.</title>
        <authorList>
            <person name="Barreto F.S."/>
            <person name="Watson E.T."/>
            <person name="Lima T.G."/>
            <person name="Willett C.S."/>
            <person name="Edmands S."/>
            <person name="Li W."/>
            <person name="Burton R.S."/>
        </authorList>
    </citation>
    <scope>NUCLEOTIDE SEQUENCE [LARGE SCALE GENOMIC DNA]</scope>
    <source>
        <strain evidence="3 4">San Diego</strain>
    </source>
</reference>
<dbReference type="STRING" id="6832.A0A553NXR2"/>
<keyword evidence="4" id="KW-1185">Reference proteome</keyword>